<dbReference type="EMBL" id="JBAMIC010000001">
    <property type="protein sequence ID" value="KAK7116495.1"/>
    <property type="molecule type" value="Genomic_DNA"/>
</dbReference>
<feature type="signal peptide" evidence="1">
    <location>
        <begin position="1"/>
        <end position="20"/>
    </location>
</feature>
<organism evidence="2 3">
    <name type="scientific">Littorina saxatilis</name>
    <dbReference type="NCBI Taxonomy" id="31220"/>
    <lineage>
        <taxon>Eukaryota</taxon>
        <taxon>Metazoa</taxon>
        <taxon>Spiralia</taxon>
        <taxon>Lophotrochozoa</taxon>
        <taxon>Mollusca</taxon>
        <taxon>Gastropoda</taxon>
        <taxon>Caenogastropoda</taxon>
        <taxon>Littorinimorpha</taxon>
        <taxon>Littorinoidea</taxon>
        <taxon>Littorinidae</taxon>
        <taxon>Littorina</taxon>
    </lineage>
</organism>
<proteinExistence type="predicted"/>
<evidence type="ECO:0000256" key="1">
    <source>
        <dbReference type="SAM" id="SignalP"/>
    </source>
</evidence>
<name>A0AAN9GRT8_9CAEN</name>
<evidence type="ECO:0000313" key="2">
    <source>
        <dbReference type="EMBL" id="KAK7116495.1"/>
    </source>
</evidence>
<gene>
    <name evidence="2" type="ORF">V1264_002164</name>
</gene>
<keyword evidence="3" id="KW-1185">Reference proteome</keyword>
<evidence type="ECO:0000313" key="3">
    <source>
        <dbReference type="Proteomes" id="UP001374579"/>
    </source>
</evidence>
<comment type="caution">
    <text evidence="2">The sequence shown here is derived from an EMBL/GenBank/DDBJ whole genome shotgun (WGS) entry which is preliminary data.</text>
</comment>
<feature type="chain" id="PRO_5043002185" evidence="1">
    <location>
        <begin position="21"/>
        <end position="124"/>
    </location>
</feature>
<dbReference type="Proteomes" id="UP001374579">
    <property type="component" value="Unassembled WGS sequence"/>
</dbReference>
<protein>
    <submittedName>
        <fullName evidence="2">Uncharacterized protein</fullName>
    </submittedName>
</protein>
<keyword evidence="1" id="KW-0732">Signal</keyword>
<reference evidence="2 3" key="1">
    <citation type="submission" date="2024-02" db="EMBL/GenBank/DDBJ databases">
        <title>Chromosome-scale genome assembly of the rough periwinkle Littorina saxatilis.</title>
        <authorList>
            <person name="De Jode A."/>
            <person name="Faria R."/>
            <person name="Formenti G."/>
            <person name="Sims Y."/>
            <person name="Smith T.P."/>
            <person name="Tracey A."/>
            <person name="Wood J.M.D."/>
            <person name="Zagrodzka Z.B."/>
            <person name="Johannesson K."/>
            <person name="Butlin R.K."/>
            <person name="Leder E.H."/>
        </authorList>
    </citation>
    <scope>NUCLEOTIDE SEQUENCE [LARGE SCALE GENOMIC DNA]</scope>
    <source>
        <strain evidence="2">Snail1</strain>
        <tissue evidence="2">Muscle</tissue>
    </source>
</reference>
<accession>A0AAN9GRT8</accession>
<dbReference type="AlphaFoldDB" id="A0AAN9GRT8"/>
<sequence length="124" mass="13455">MTSAAHLLLLLVVIVPATLGQGCDNTVVDACTADLEKTIEPVRALGSNIFVICRVFRNYYKCVEGACGNRITKTKNGTVHDVMARYGYECVLDHAAAFVNLPSLFRVATAIVLFFALRNCLVSS</sequence>